<evidence type="ECO:0000313" key="11">
    <source>
        <dbReference type="Proteomes" id="UP000232323"/>
    </source>
</evidence>
<keyword evidence="5 8" id="KW-1133">Transmembrane helix</keyword>
<feature type="transmembrane region" description="Helical" evidence="8">
    <location>
        <begin position="176"/>
        <end position="195"/>
    </location>
</feature>
<feature type="transmembrane region" description="Helical" evidence="8">
    <location>
        <begin position="498"/>
        <end position="520"/>
    </location>
</feature>
<dbReference type="OrthoDB" id="40134at2759"/>
<dbReference type="Pfam" id="PF01490">
    <property type="entry name" value="Aa_trans"/>
    <property type="match status" value="1"/>
</dbReference>
<feature type="transmembrane region" description="Helical" evidence="8">
    <location>
        <begin position="468"/>
        <end position="486"/>
    </location>
</feature>
<dbReference type="Proteomes" id="UP000232323">
    <property type="component" value="Unassembled WGS sequence"/>
</dbReference>
<dbReference type="GO" id="GO:0006865">
    <property type="term" value="P:amino acid transport"/>
    <property type="evidence" value="ECO:0007669"/>
    <property type="project" value="UniProtKB-KW"/>
</dbReference>
<evidence type="ECO:0000256" key="4">
    <source>
        <dbReference type="ARBA" id="ARBA00022970"/>
    </source>
</evidence>
<feature type="region of interest" description="Disordered" evidence="7">
    <location>
        <begin position="18"/>
        <end position="38"/>
    </location>
</feature>
<feature type="transmembrane region" description="Helical" evidence="8">
    <location>
        <begin position="257"/>
        <end position="280"/>
    </location>
</feature>
<feature type="transmembrane region" description="Helical" evidence="8">
    <location>
        <begin position="345"/>
        <end position="368"/>
    </location>
</feature>
<dbReference type="PANTHER" id="PTHR48017">
    <property type="entry name" value="OS05G0424000 PROTEIN-RELATED"/>
    <property type="match status" value="1"/>
</dbReference>
<accession>A0A250WUP1</accession>
<name>A0A250WUP1_9CHLO</name>
<keyword evidence="11" id="KW-1185">Reference proteome</keyword>
<feature type="transmembrane region" description="Helical" evidence="8">
    <location>
        <begin position="134"/>
        <end position="155"/>
    </location>
</feature>
<evidence type="ECO:0000256" key="8">
    <source>
        <dbReference type="SAM" id="Phobius"/>
    </source>
</evidence>
<sequence length="522" mass="56144">MEEKLVKRIKSNHIPGDVKSVISHQNGSEEGSSAPRIQSGTFLSNKSITIRGMEIRPGDGGDGNNFLVPDKSALSTHLQTVPSAKSLKRLSATVLDLSHHGQLPGQSSWISGVFHLVTVMIGAGVLALPSCMALLGWVIGPALLVFLGAVSVWGCMMMAEVFETPGGVKSYTYREAVLHIMGGYHPYILTIFQFANLFMSAVGYTLAGMNSIEFIAASACVMDHVSSPCPMTTNLQAILVFSGLQLILNMFPNLESVWWVSMIGTFMSYLYSMLAVILSGQSLGNNGAAETTLFGKTAGSPWLRAVGMFSALGNLAFAWSSALMVPSIQATLLEPPKSAFSMRKTIYVAFGTTCVFYVAIALLGYAALGSDVPGDVLTGFSGVSTQVEVMANAAVLGHMIAAVQVYMHPIFEAVEGTLERFPRFALLVQEGWKAQVFRFLYRGLFTVVITGIGYGLPHFSLISGLNGAITYWPLQILYPFCMYLALYPQSPFVTKMMYAIAAFVLVISILAIMGSLHALITA</sequence>
<keyword evidence="4" id="KW-0029">Amino-acid transport</keyword>
<evidence type="ECO:0000259" key="9">
    <source>
        <dbReference type="Pfam" id="PF01490"/>
    </source>
</evidence>
<evidence type="ECO:0000256" key="2">
    <source>
        <dbReference type="ARBA" id="ARBA00022448"/>
    </source>
</evidence>
<dbReference type="AlphaFoldDB" id="A0A250WUP1"/>
<feature type="domain" description="Amino acid transporter transmembrane" evidence="9">
    <location>
        <begin position="106"/>
        <end position="520"/>
    </location>
</feature>
<evidence type="ECO:0000256" key="6">
    <source>
        <dbReference type="ARBA" id="ARBA00023136"/>
    </source>
</evidence>
<dbReference type="EMBL" id="BEGY01000008">
    <property type="protein sequence ID" value="GAX74515.1"/>
    <property type="molecule type" value="Genomic_DNA"/>
</dbReference>
<evidence type="ECO:0000256" key="3">
    <source>
        <dbReference type="ARBA" id="ARBA00022692"/>
    </source>
</evidence>
<keyword evidence="2" id="KW-0813">Transport</keyword>
<dbReference type="InterPro" id="IPR013057">
    <property type="entry name" value="AA_transpt_TM"/>
</dbReference>
<comment type="caution">
    <text evidence="10">The sequence shown here is derived from an EMBL/GenBank/DDBJ whole genome shotgun (WGS) entry which is preliminary data.</text>
</comment>
<feature type="transmembrane region" description="Helical" evidence="8">
    <location>
        <begin position="439"/>
        <end position="456"/>
    </location>
</feature>
<dbReference type="STRING" id="1157962.A0A250WUP1"/>
<gene>
    <name evidence="10" type="ORF">CEUSTIGMA_g1964.t1</name>
</gene>
<evidence type="ECO:0000256" key="5">
    <source>
        <dbReference type="ARBA" id="ARBA00022989"/>
    </source>
</evidence>
<feature type="transmembrane region" description="Helical" evidence="8">
    <location>
        <begin position="109"/>
        <end position="128"/>
    </location>
</feature>
<keyword evidence="6 8" id="KW-0472">Membrane</keyword>
<evidence type="ECO:0000256" key="7">
    <source>
        <dbReference type="SAM" id="MobiDB-lite"/>
    </source>
</evidence>
<dbReference type="GO" id="GO:0016020">
    <property type="term" value="C:membrane"/>
    <property type="evidence" value="ECO:0007669"/>
    <property type="project" value="UniProtKB-SubCell"/>
</dbReference>
<protein>
    <recommendedName>
        <fullName evidence="9">Amino acid transporter transmembrane domain-containing protein</fullName>
    </recommendedName>
</protein>
<feature type="compositionally biased region" description="Polar residues" evidence="7">
    <location>
        <begin position="22"/>
        <end position="38"/>
    </location>
</feature>
<reference evidence="10 11" key="1">
    <citation type="submission" date="2017-08" db="EMBL/GenBank/DDBJ databases">
        <title>Acidophilic green algal genome provides insights into adaptation to an acidic environment.</title>
        <authorList>
            <person name="Hirooka S."/>
            <person name="Hirose Y."/>
            <person name="Kanesaki Y."/>
            <person name="Higuchi S."/>
            <person name="Fujiwara T."/>
            <person name="Onuma R."/>
            <person name="Era A."/>
            <person name="Ohbayashi R."/>
            <person name="Uzuka A."/>
            <person name="Nozaki H."/>
            <person name="Yoshikawa H."/>
            <person name="Miyagishima S.Y."/>
        </authorList>
    </citation>
    <scope>NUCLEOTIDE SEQUENCE [LARGE SCALE GENOMIC DNA]</scope>
    <source>
        <strain evidence="10 11">NIES-2499</strain>
    </source>
</reference>
<organism evidence="10 11">
    <name type="scientific">Chlamydomonas eustigma</name>
    <dbReference type="NCBI Taxonomy" id="1157962"/>
    <lineage>
        <taxon>Eukaryota</taxon>
        <taxon>Viridiplantae</taxon>
        <taxon>Chlorophyta</taxon>
        <taxon>core chlorophytes</taxon>
        <taxon>Chlorophyceae</taxon>
        <taxon>CS clade</taxon>
        <taxon>Chlamydomonadales</taxon>
        <taxon>Chlamydomonadaceae</taxon>
        <taxon>Chlamydomonas</taxon>
    </lineage>
</organism>
<proteinExistence type="predicted"/>
<evidence type="ECO:0000256" key="1">
    <source>
        <dbReference type="ARBA" id="ARBA00004370"/>
    </source>
</evidence>
<comment type="subcellular location">
    <subcellularLocation>
        <location evidence="1">Membrane</location>
    </subcellularLocation>
</comment>
<keyword evidence="3 8" id="KW-0812">Transmembrane</keyword>
<evidence type="ECO:0000313" key="10">
    <source>
        <dbReference type="EMBL" id="GAX74515.1"/>
    </source>
</evidence>